<dbReference type="GO" id="GO:0003677">
    <property type="term" value="F:DNA binding"/>
    <property type="evidence" value="ECO:0007669"/>
    <property type="project" value="UniProtKB-KW"/>
</dbReference>
<dbReference type="OrthoDB" id="9800966at2"/>
<evidence type="ECO:0000313" key="6">
    <source>
        <dbReference type="Proteomes" id="UP000257143"/>
    </source>
</evidence>
<dbReference type="RefSeq" id="WP_115772729.1">
    <property type="nucleotide sequence ID" value="NZ_PIOC01000013.1"/>
</dbReference>
<dbReference type="AlphaFoldDB" id="A0A3D8PWB6"/>
<keyword evidence="6" id="KW-1185">Reference proteome</keyword>
<name>A0A3D8PWB6_9BACI</name>
<dbReference type="SUPFAM" id="SSF46785">
    <property type="entry name" value="Winged helix' DNA-binding domain"/>
    <property type="match status" value="1"/>
</dbReference>
<dbReference type="PANTHER" id="PTHR33204:SF1">
    <property type="entry name" value="TRANSCRIPTIONAL REGULATOR, MARR FAMILY"/>
    <property type="match status" value="1"/>
</dbReference>
<keyword evidence="3" id="KW-0804">Transcription</keyword>
<dbReference type="PROSITE" id="PS51118">
    <property type="entry name" value="HTH_HXLR"/>
    <property type="match status" value="1"/>
</dbReference>
<reference evidence="6" key="1">
    <citation type="submission" date="2017-11" db="EMBL/GenBank/DDBJ databases">
        <authorList>
            <person name="Zhu W."/>
        </authorList>
    </citation>
    <scope>NUCLEOTIDE SEQUENCE [LARGE SCALE GENOMIC DNA]</scope>
    <source>
        <strain evidence="6">CAU 1183</strain>
    </source>
</reference>
<evidence type="ECO:0000313" key="5">
    <source>
        <dbReference type="EMBL" id="RDW19439.1"/>
    </source>
</evidence>
<keyword evidence="1" id="KW-0805">Transcription regulation</keyword>
<accession>A0A3D8PWB6</accession>
<keyword evidence="2" id="KW-0238">DNA-binding</keyword>
<evidence type="ECO:0000256" key="2">
    <source>
        <dbReference type="ARBA" id="ARBA00023125"/>
    </source>
</evidence>
<evidence type="ECO:0000256" key="3">
    <source>
        <dbReference type="ARBA" id="ARBA00023163"/>
    </source>
</evidence>
<protein>
    <submittedName>
        <fullName evidence="5">Transcriptional regulator</fullName>
    </submittedName>
</protein>
<dbReference type="InterPro" id="IPR036388">
    <property type="entry name" value="WH-like_DNA-bd_sf"/>
</dbReference>
<evidence type="ECO:0000259" key="4">
    <source>
        <dbReference type="PROSITE" id="PS51118"/>
    </source>
</evidence>
<dbReference type="InterPro" id="IPR002577">
    <property type="entry name" value="HTH_HxlR"/>
</dbReference>
<proteinExistence type="predicted"/>
<gene>
    <name evidence="5" type="ORF">CWR48_08040</name>
</gene>
<dbReference type="Proteomes" id="UP000257143">
    <property type="component" value="Unassembled WGS sequence"/>
</dbReference>
<dbReference type="Pfam" id="PF01638">
    <property type="entry name" value="HxlR"/>
    <property type="match status" value="1"/>
</dbReference>
<dbReference type="InterPro" id="IPR036390">
    <property type="entry name" value="WH_DNA-bd_sf"/>
</dbReference>
<feature type="domain" description="HTH hxlR-type" evidence="4">
    <location>
        <begin position="8"/>
        <end position="105"/>
    </location>
</feature>
<organism evidence="5 6">
    <name type="scientific">Oceanobacillus arenosus</name>
    <dbReference type="NCBI Taxonomy" id="1229153"/>
    <lineage>
        <taxon>Bacteria</taxon>
        <taxon>Bacillati</taxon>
        <taxon>Bacillota</taxon>
        <taxon>Bacilli</taxon>
        <taxon>Bacillales</taxon>
        <taxon>Bacillaceae</taxon>
        <taxon>Oceanobacillus</taxon>
    </lineage>
</organism>
<sequence length="106" mass="12445">MTEFKIDHSQDEAINILSKRWNGLIICFLINGKQRFHTIKSNLGISGRMLSVRIKELERQGIINREIIPTTPVRIEYSLTEKGLSFESILIEIEKWSNKWERSEQT</sequence>
<dbReference type="EMBL" id="PIOC01000013">
    <property type="protein sequence ID" value="RDW19439.1"/>
    <property type="molecule type" value="Genomic_DNA"/>
</dbReference>
<evidence type="ECO:0000256" key="1">
    <source>
        <dbReference type="ARBA" id="ARBA00023015"/>
    </source>
</evidence>
<dbReference type="PANTHER" id="PTHR33204">
    <property type="entry name" value="TRANSCRIPTIONAL REGULATOR, MARR FAMILY"/>
    <property type="match status" value="1"/>
</dbReference>
<comment type="caution">
    <text evidence="5">The sequence shown here is derived from an EMBL/GenBank/DDBJ whole genome shotgun (WGS) entry which is preliminary data.</text>
</comment>
<dbReference type="Gene3D" id="1.10.10.10">
    <property type="entry name" value="Winged helix-like DNA-binding domain superfamily/Winged helix DNA-binding domain"/>
    <property type="match status" value="1"/>
</dbReference>